<accession>A0A4V3SA03</accession>
<feature type="region of interest" description="Disordered" evidence="1">
    <location>
        <begin position="307"/>
        <end position="328"/>
    </location>
</feature>
<feature type="compositionally biased region" description="Basic and acidic residues" evidence="1">
    <location>
        <begin position="102"/>
        <end position="111"/>
    </location>
</feature>
<protein>
    <submittedName>
        <fullName evidence="2">Uncharacterized protein</fullName>
    </submittedName>
</protein>
<sequence>MTPYINAYPLNIPRNSPSCHMLFFAENRTKVNVAQMAFPRKKLECQAGWYFRRDDVTRRRYLTLMTLVVSVPRYIYHDVTSVRNVVEIIPRKCASAAAPDGPPRHSSDGEAPRGPLRDSFSLTKPSPSVASLIPYLLFLQGGCDEGSRLRGARVAQAPVEEYRKDAAFLESLIKPAAASNHRRKHRRLQLPARRYTDRFLYIFLRKHANPDEITVRDKLLSPQLKLSARSASFRFKDRKRNEANYNRDEVIDNYRGCKSLAGRRRCDNFGRGGKYTHTLSLSRDKAVCAAGDVVGPRIQRSTSIQLSEYHGQHPRKSSVCPSRQAPRPRFDLALGTRRRDVATTRRTAHGAYPVNEIARARPLHLKRNKGRRKRKKEGRENRRDFWPYPTESNN</sequence>
<gene>
    <name evidence="2" type="ORF">DBV15_06118</name>
</gene>
<feature type="compositionally biased region" description="Basic residues" evidence="1">
    <location>
        <begin position="365"/>
        <end position="376"/>
    </location>
</feature>
<comment type="caution">
    <text evidence="2">The sequence shown here is derived from an EMBL/GenBank/DDBJ whole genome shotgun (WGS) entry which is preliminary data.</text>
</comment>
<evidence type="ECO:0000256" key="1">
    <source>
        <dbReference type="SAM" id="MobiDB-lite"/>
    </source>
</evidence>
<evidence type="ECO:0000313" key="3">
    <source>
        <dbReference type="Proteomes" id="UP000310200"/>
    </source>
</evidence>
<evidence type="ECO:0000313" key="2">
    <source>
        <dbReference type="EMBL" id="TGZ47124.1"/>
    </source>
</evidence>
<keyword evidence="3" id="KW-1185">Reference proteome</keyword>
<proteinExistence type="predicted"/>
<name>A0A4V3SA03_9HYME</name>
<feature type="region of interest" description="Disordered" evidence="1">
    <location>
        <begin position="95"/>
        <end position="122"/>
    </location>
</feature>
<dbReference type="AlphaFoldDB" id="A0A4V3SA03"/>
<organism evidence="2 3">
    <name type="scientific">Temnothorax longispinosus</name>
    <dbReference type="NCBI Taxonomy" id="300112"/>
    <lineage>
        <taxon>Eukaryota</taxon>
        <taxon>Metazoa</taxon>
        <taxon>Ecdysozoa</taxon>
        <taxon>Arthropoda</taxon>
        <taxon>Hexapoda</taxon>
        <taxon>Insecta</taxon>
        <taxon>Pterygota</taxon>
        <taxon>Neoptera</taxon>
        <taxon>Endopterygota</taxon>
        <taxon>Hymenoptera</taxon>
        <taxon>Apocrita</taxon>
        <taxon>Aculeata</taxon>
        <taxon>Formicoidea</taxon>
        <taxon>Formicidae</taxon>
        <taxon>Myrmicinae</taxon>
        <taxon>Temnothorax</taxon>
    </lineage>
</organism>
<feature type="region of interest" description="Disordered" evidence="1">
    <location>
        <begin position="365"/>
        <end position="394"/>
    </location>
</feature>
<dbReference type="Proteomes" id="UP000310200">
    <property type="component" value="Unassembled WGS sequence"/>
</dbReference>
<dbReference type="EMBL" id="QBLH01002754">
    <property type="protein sequence ID" value="TGZ47124.1"/>
    <property type="molecule type" value="Genomic_DNA"/>
</dbReference>
<reference evidence="2 3" key="1">
    <citation type="journal article" date="2019" name="Philos. Trans. R. Soc. Lond., B, Biol. Sci.">
        <title>Ant behaviour and brain gene expression of defending hosts depend on the ecological success of the intruding social parasite.</title>
        <authorList>
            <person name="Kaur R."/>
            <person name="Stoldt M."/>
            <person name="Jongepier E."/>
            <person name="Feldmeyer B."/>
            <person name="Menzel F."/>
            <person name="Bornberg-Bauer E."/>
            <person name="Foitzik S."/>
        </authorList>
    </citation>
    <scope>NUCLEOTIDE SEQUENCE [LARGE SCALE GENOMIC DNA]</scope>
    <source>
        <tissue evidence="2">Whole body</tissue>
    </source>
</reference>